<organism evidence="1 2">
    <name type="scientific">Ramazzottius varieornatus</name>
    <name type="common">Water bear</name>
    <name type="synonym">Tardigrade</name>
    <dbReference type="NCBI Taxonomy" id="947166"/>
    <lineage>
        <taxon>Eukaryota</taxon>
        <taxon>Metazoa</taxon>
        <taxon>Ecdysozoa</taxon>
        <taxon>Tardigrada</taxon>
        <taxon>Eutardigrada</taxon>
        <taxon>Parachela</taxon>
        <taxon>Hypsibioidea</taxon>
        <taxon>Ramazzottiidae</taxon>
        <taxon>Ramazzottius</taxon>
    </lineage>
</organism>
<comment type="caution">
    <text evidence="1">The sequence shown here is derived from an EMBL/GenBank/DDBJ whole genome shotgun (WGS) entry which is preliminary data.</text>
</comment>
<evidence type="ECO:0000313" key="2">
    <source>
        <dbReference type="Proteomes" id="UP000186922"/>
    </source>
</evidence>
<protein>
    <submittedName>
        <fullName evidence="1">Uncharacterized protein</fullName>
    </submittedName>
</protein>
<gene>
    <name evidence="1" type="primary">RvY_05308-1</name>
    <name evidence="1" type="synonym">RvY_05308.1</name>
    <name evidence="1" type="ORF">RvY_05308</name>
</gene>
<dbReference type="Proteomes" id="UP000186922">
    <property type="component" value="Unassembled WGS sequence"/>
</dbReference>
<evidence type="ECO:0000313" key="1">
    <source>
        <dbReference type="EMBL" id="GAU93355.1"/>
    </source>
</evidence>
<dbReference type="EMBL" id="BDGG01000002">
    <property type="protein sequence ID" value="GAU93355.1"/>
    <property type="molecule type" value="Genomic_DNA"/>
</dbReference>
<sequence>LCQPNLCFSSFHIRLSSSLPVSIRISDFMVAVLAGISQGLQDSISRTGNTSRERKR</sequence>
<keyword evidence="2" id="KW-1185">Reference proteome</keyword>
<dbReference type="AlphaFoldDB" id="A0A1D1UYA1"/>
<reference evidence="1 2" key="1">
    <citation type="journal article" date="2016" name="Nat. Commun.">
        <title>Extremotolerant tardigrade genome and improved radiotolerance of human cultured cells by tardigrade-unique protein.</title>
        <authorList>
            <person name="Hashimoto T."/>
            <person name="Horikawa D.D."/>
            <person name="Saito Y."/>
            <person name="Kuwahara H."/>
            <person name="Kozuka-Hata H."/>
            <person name="Shin-I T."/>
            <person name="Minakuchi Y."/>
            <person name="Ohishi K."/>
            <person name="Motoyama A."/>
            <person name="Aizu T."/>
            <person name="Enomoto A."/>
            <person name="Kondo K."/>
            <person name="Tanaka S."/>
            <person name="Hara Y."/>
            <person name="Koshikawa S."/>
            <person name="Sagara H."/>
            <person name="Miura T."/>
            <person name="Yokobori S."/>
            <person name="Miyagawa K."/>
            <person name="Suzuki Y."/>
            <person name="Kubo T."/>
            <person name="Oyama M."/>
            <person name="Kohara Y."/>
            <person name="Fujiyama A."/>
            <person name="Arakawa K."/>
            <person name="Katayama T."/>
            <person name="Toyoda A."/>
            <person name="Kunieda T."/>
        </authorList>
    </citation>
    <scope>NUCLEOTIDE SEQUENCE [LARGE SCALE GENOMIC DNA]</scope>
    <source>
        <strain evidence="1 2">YOKOZUNA-1</strain>
    </source>
</reference>
<accession>A0A1D1UYA1</accession>
<proteinExistence type="predicted"/>
<name>A0A1D1UYA1_RAMVA</name>
<feature type="non-terminal residue" evidence="1">
    <location>
        <position position="1"/>
    </location>
</feature>